<dbReference type="CDD" id="cd06312">
    <property type="entry name" value="PBP1_ABC_sugar_binding-like"/>
    <property type="match status" value="1"/>
</dbReference>
<dbReference type="Pfam" id="PF13407">
    <property type="entry name" value="Peripla_BP_4"/>
    <property type="match status" value="1"/>
</dbReference>
<evidence type="ECO:0000256" key="1">
    <source>
        <dbReference type="ARBA" id="ARBA00004196"/>
    </source>
</evidence>
<comment type="similarity">
    <text evidence="2">Belongs to the bacterial solute-binding protein 2 family.</text>
</comment>
<dbReference type="RefSeq" id="WP_233501677.1">
    <property type="nucleotide sequence ID" value="NZ_CAWNWM010000011.1"/>
</dbReference>
<dbReference type="AlphaFoldDB" id="A0A2W1JEY2"/>
<gene>
    <name evidence="4" type="ORF">C1752_03900</name>
</gene>
<evidence type="ECO:0000256" key="2">
    <source>
        <dbReference type="ARBA" id="ARBA00007639"/>
    </source>
</evidence>
<evidence type="ECO:0000313" key="4">
    <source>
        <dbReference type="EMBL" id="PZD72313.1"/>
    </source>
</evidence>
<sequence length="340" mass="37462">MVRVKFVRQAMVICLLVFVMVACRPQIRPSAIAPVANQSLEQSGANNLNLTLIQHASCPWAYFWCVVETGIHDAAQDLGVEVTIRRPNTFDPDEVTRLIESAVNAPTKPDAIGVAVIDPDKFRASLTKAVMEFDIPVIAYNAGSGPEQDNIPYRAYIGADERQGGYEAGKRLLAKSEAATKGACINHQPGALNLEARCQGFFEALSEAGVEAEMVKITPNPAESKKILQRYMDENPETNLFLTLGPEAAVPFYQVIPDRKGAFSHGTFDLSRTILNKIEQGTTLFAIDQQPYLEGYLAVQWLTWIQRHAFSPPSPIISTGPSFVDRNNVALIQQQVGQYR</sequence>
<reference evidence="4 5" key="1">
    <citation type="journal article" date="2018" name="Sci. Rep.">
        <title>A novel species of the marine cyanobacterium Acaryochloris with a unique pigment content and lifestyle.</title>
        <authorList>
            <person name="Partensky F."/>
            <person name="Six C."/>
            <person name="Ratin M."/>
            <person name="Garczarek L."/>
            <person name="Vaulot D."/>
            <person name="Probert I."/>
            <person name="Calteau A."/>
            <person name="Gourvil P."/>
            <person name="Marie D."/>
            <person name="Grebert T."/>
            <person name="Bouchier C."/>
            <person name="Le Panse S."/>
            <person name="Gachenot M."/>
            <person name="Rodriguez F."/>
            <person name="Garrido J.L."/>
        </authorList>
    </citation>
    <scope>NUCLEOTIDE SEQUENCE [LARGE SCALE GENOMIC DNA]</scope>
    <source>
        <strain evidence="4 5">RCC1774</strain>
    </source>
</reference>
<dbReference type="SUPFAM" id="SSF53822">
    <property type="entry name" value="Periplasmic binding protein-like I"/>
    <property type="match status" value="1"/>
</dbReference>
<dbReference type="Gene3D" id="3.40.50.2300">
    <property type="match status" value="2"/>
</dbReference>
<comment type="caution">
    <text evidence="4">The sequence shown here is derived from an EMBL/GenBank/DDBJ whole genome shotgun (WGS) entry which is preliminary data.</text>
</comment>
<evidence type="ECO:0000313" key="5">
    <source>
        <dbReference type="Proteomes" id="UP000248857"/>
    </source>
</evidence>
<dbReference type="EMBL" id="PQWO01000011">
    <property type="protein sequence ID" value="PZD72313.1"/>
    <property type="molecule type" value="Genomic_DNA"/>
</dbReference>
<evidence type="ECO:0000259" key="3">
    <source>
        <dbReference type="Pfam" id="PF13407"/>
    </source>
</evidence>
<feature type="domain" description="Periplasmic binding protein" evidence="3">
    <location>
        <begin position="63"/>
        <end position="302"/>
    </location>
</feature>
<organism evidence="4 5">
    <name type="scientific">Acaryochloris thomasi RCC1774</name>
    <dbReference type="NCBI Taxonomy" id="1764569"/>
    <lineage>
        <taxon>Bacteria</taxon>
        <taxon>Bacillati</taxon>
        <taxon>Cyanobacteriota</taxon>
        <taxon>Cyanophyceae</taxon>
        <taxon>Acaryochloridales</taxon>
        <taxon>Acaryochloridaceae</taxon>
        <taxon>Acaryochloris</taxon>
        <taxon>Acaryochloris thomasi</taxon>
    </lineage>
</organism>
<dbReference type="PROSITE" id="PS51257">
    <property type="entry name" value="PROKAR_LIPOPROTEIN"/>
    <property type="match status" value="1"/>
</dbReference>
<proteinExistence type="inferred from homology"/>
<comment type="subcellular location">
    <subcellularLocation>
        <location evidence="1">Cell envelope</location>
    </subcellularLocation>
</comment>
<dbReference type="InterPro" id="IPR050555">
    <property type="entry name" value="Bact_Solute-Bind_Prot2"/>
</dbReference>
<dbReference type="InterPro" id="IPR025997">
    <property type="entry name" value="SBP_2_dom"/>
</dbReference>
<accession>A0A2W1JEY2</accession>
<dbReference type="InterPro" id="IPR028082">
    <property type="entry name" value="Peripla_BP_I"/>
</dbReference>
<protein>
    <recommendedName>
        <fullName evidence="3">Periplasmic binding protein domain-containing protein</fullName>
    </recommendedName>
</protein>
<dbReference type="Proteomes" id="UP000248857">
    <property type="component" value="Unassembled WGS sequence"/>
</dbReference>
<name>A0A2W1JEY2_9CYAN</name>
<keyword evidence="5" id="KW-1185">Reference proteome</keyword>
<dbReference type="GO" id="GO:0030246">
    <property type="term" value="F:carbohydrate binding"/>
    <property type="evidence" value="ECO:0007669"/>
    <property type="project" value="TreeGrafter"/>
</dbReference>
<dbReference type="PANTHER" id="PTHR30036:SF7">
    <property type="entry name" value="ABC TRANSPORTER PERIPLASMIC-BINDING PROTEIN YPHF"/>
    <property type="match status" value="1"/>
</dbReference>
<dbReference type="PANTHER" id="PTHR30036">
    <property type="entry name" value="D-XYLOSE-BINDING PERIPLASMIC PROTEIN"/>
    <property type="match status" value="1"/>
</dbReference>
<dbReference type="GO" id="GO:0030288">
    <property type="term" value="C:outer membrane-bounded periplasmic space"/>
    <property type="evidence" value="ECO:0007669"/>
    <property type="project" value="TreeGrafter"/>
</dbReference>